<accession>A0A834BI34</accession>
<dbReference type="AlphaFoldDB" id="A0A834BI34"/>
<reference evidence="2 3" key="1">
    <citation type="journal article" date="2020" name="Nature">
        <title>Six reference-quality genomes reveal evolution of bat adaptations.</title>
        <authorList>
            <person name="Jebb D."/>
            <person name="Huang Z."/>
            <person name="Pippel M."/>
            <person name="Hughes G.M."/>
            <person name="Lavrichenko K."/>
            <person name="Devanna P."/>
            <person name="Winkler S."/>
            <person name="Jermiin L.S."/>
            <person name="Skirmuntt E.C."/>
            <person name="Katzourakis A."/>
            <person name="Burkitt-Gray L."/>
            <person name="Ray D.A."/>
            <person name="Sullivan K.A.M."/>
            <person name="Roscito J.G."/>
            <person name="Kirilenko B.M."/>
            <person name="Davalos L.M."/>
            <person name="Corthals A.P."/>
            <person name="Power M.L."/>
            <person name="Jones G."/>
            <person name="Ransome R.D."/>
            <person name="Dechmann D.K.N."/>
            <person name="Locatelli A.G."/>
            <person name="Puechmaille S.J."/>
            <person name="Fedrigo O."/>
            <person name="Jarvis E.D."/>
            <person name="Hiller M."/>
            <person name="Vernes S.C."/>
            <person name="Myers E.W."/>
            <person name="Teeling E.C."/>
        </authorList>
    </citation>
    <scope>NUCLEOTIDE SEQUENCE [LARGE SCALE GENOMIC DNA]</scope>
    <source>
        <strain evidence="2">Bat1K_MPI-CBG_1</strain>
    </source>
</reference>
<feature type="chain" id="PRO_5032345760" description="Secreted protein" evidence="1">
    <location>
        <begin position="18"/>
        <end position="126"/>
    </location>
</feature>
<keyword evidence="1" id="KW-0732">Signal</keyword>
<evidence type="ECO:0000313" key="3">
    <source>
        <dbReference type="Proteomes" id="UP000664940"/>
    </source>
</evidence>
<organism evidence="2 3">
    <name type="scientific">Phyllostomus discolor</name>
    <name type="common">pale spear-nosed bat</name>
    <dbReference type="NCBI Taxonomy" id="89673"/>
    <lineage>
        <taxon>Eukaryota</taxon>
        <taxon>Metazoa</taxon>
        <taxon>Chordata</taxon>
        <taxon>Craniata</taxon>
        <taxon>Vertebrata</taxon>
        <taxon>Euteleostomi</taxon>
        <taxon>Mammalia</taxon>
        <taxon>Eutheria</taxon>
        <taxon>Laurasiatheria</taxon>
        <taxon>Chiroptera</taxon>
        <taxon>Yangochiroptera</taxon>
        <taxon>Phyllostomidae</taxon>
        <taxon>Phyllostominae</taxon>
        <taxon>Phyllostomus</taxon>
    </lineage>
</organism>
<feature type="signal peptide" evidence="1">
    <location>
        <begin position="1"/>
        <end position="17"/>
    </location>
</feature>
<gene>
    <name evidence="2" type="ORF">HJG60_008075</name>
</gene>
<comment type="caution">
    <text evidence="2">The sequence shown here is derived from an EMBL/GenBank/DDBJ whole genome shotgun (WGS) entry which is preliminary data.</text>
</comment>
<sequence>MRSTVPWLALLSVSASAGSGICVGMSIAVNVVARAADALWGRFLLVRLPACGLWYKYKFKSTGQCSTMYLSGCKKQIQSHSPLCRTVCWPTFSPTLHPKRLSKLSQPGKYGVTYFCVFNLCLSGEL</sequence>
<evidence type="ECO:0000256" key="1">
    <source>
        <dbReference type="SAM" id="SignalP"/>
    </source>
</evidence>
<protein>
    <recommendedName>
        <fullName evidence="4">Secreted protein</fullName>
    </recommendedName>
</protein>
<evidence type="ECO:0000313" key="2">
    <source>
        <dbReference type="EMBL" id="KAF6131205.1"/>
    </source>
</evidence>
<proteinExistence type="predicted"/>
<dbReference type="Proteomes" id="UP000664940">
    <property type="component" value="Unassembled WGS sequence"/>
</dbReference>
<name>A0A834BI34_9CHIR</name>
<dbReference type="EMBL" id="JABVXQ010000001">
    <property type="protein sequence ID" value="KAF6131205.1"/>
    <property type="molecule type" value="Genomic_DNA"/>
</dbReference>
<evidence type="ECO:0008006" key="4">
    <source>
        <dbReference type="Google" id="ProtNLM"/>
    </source>
</evidence>